<keyword evidence="2" id="KW-0479">Metal-binding</keyword>
<dbReference type="PANTHER" id="PTHR16515:SF49">
    <property type="entry name" value="GASTRULA ZINC FINGER PROTEIN XLCGF49.1-LIKE-RELATED"/>
    <property type="match status" value="1"/>
</dbReference>
<dbReference type="Gene3D" id="3.30.160.60">
    <property type="entry name" value="Classic Zinc Finger"/>
    <property type="match status" value="2"/>
</dbReference>
<dbReference type="PROSITE" id="PS50157">
    <property type="entry name" value="ZINC_FINGER_C2H2_2"/>
    <property type="match status" value="2"/>
</dbReference>
<comment type="subcellular location">
    <subcellularLocation>
        <location evidence="1">Nucleus</location>
    </subcellularLocation>
</comment>
<dbReference type="PANTHER" id="PTHR16515">
    <property type="entry name" value="PR DOMAIN ZINC FINGER PROTEIN"/>
    <property type="match status" value="1"/>
</dbReference>
<dbReference type="InterPro" id="IPR013087">
    <property type="entry name" value="Znf_C2H2_type"/>
</dbReference>
<protein>
    <submittedName>
        <fullName evidence="8">Uncharacterized protein</fullName>
    </submittedName>
</protein>
<dbReference type="GO" id="GO:0005634">
    <property type="term" value="C:nucleus"/>
    <property type="evidence" value="ECO:0007669"/>
    <property type="project" value="UniProtKB-SubCell"/>
</dbReference>
<dbReference type="PROSITE" id="PS00028">
    <property type="entry name" value="ZINC_FINGER_C2H2_1"/>
    <property type="match status" value="2"/>
</dbReference>
<feature type="region of interest" description="Disordered" evidence="7">
    <location>
        <begin position="25"/>
        <end position="45"/>
    </location>
</feature>
<comment type="caution">
    <text evidence="8">The sequence shown here is derived from an EMBL/GenBank/DDBJ whole genome shotgun (WGS) entry which is preliminary data.</text>
</comment>
<sequence length="102" mass="11721">NIIVIFLFPGVYPYNKAMYVLQPAANPGYNPSHRDNYRSPYRKDTPSEEDVQCQLCLKTFATRPGLLIHMNIHTGEKPYKCNICGKAYNAPGNLTRHRKKDH</sequence>
<dbReference type="SUPFAM" id="SSF57667">
    <property type="entry name" value="beta-beta-alpha zinc fingers"/>
    <property type="match status" value="1"/>
</dbReference>
<dbReference type="Pfam" id="PF00096">
    <property type="entry name" value="zf-C2H2"/>
    <property type="match status" value="2"/>
</dbReference>
<gene>
    <name evidence="8" type="ORF">OFUS_LOCUS5262</name>
</gene>
<keyword evidence="4" id="KW-0863">Zinc-finger</keyword>
<evidence type="ECO:0000313" key="9">
    <source>
        <dbReference type="Proteomes" id="UP000749559"/>
    </source>
</evidence>
<accession>A0A8J1TIF1</accession>
<evidence type="ECO:0000256" key="2">
    <source>
        <dbReference type="ARBA" id="ARBA00022723"/>
    </source>
</evidence>
<dbReference type="GO" id="GO:0008270">
    <property type="term" value="F:zinc ion binding"/>
    <property type="evidence" value="ECO:0007669"/>
    <property type="project" value="UniProtKB-KW"/>
</dbReference>
<feature type="compositionally biased region" description="Basic and acidic residues" evidence="7">
    <location>
        <begin position="32"/>
        <end position="45"/>
    </location>
</feature>
<evidence type="ECO:0000313" key="8">
    <source>
        <dbReference type="EMBL" id="CAH1778330.1"/>
    </source>
</evidence>
<reference evidence="8" key="1">
    <citation type="submission" date="2022-03" db="EMBL/GenBank/DDBJ databases">
        <authorList>
            <person name="Martin C."/>
        </authorList>
    </citation>
    <scope>NUCLEOTIDE SEQUENCE</scope>
</reference>
<dbReference type="GO" id="GO:0010468">
    <property type="term" value="P:regulation of gene expression"/>
    <property type="evidence" value="ECO:0007669"/>
    <property type="project" value="TreeGrafter"/>
</dbReference>
<keyword evidence="6" id="KW-0539">Nucleus</keyword>
<dbReference type="InterPro" id="IPR036236">
    <property type="entry name" value="Znf_C2H2_sf"/>
</dbReference>
<dbReference type="EMBL" id="CAIIXF020000002">
    <property type="protein sequence ID" value="CAH1778330.1"/>
    <property type="molecule type" value="Genomic_DNA"/>
</dbReference>
<proteinExistence type="predicted"/>
<evidence type="ECO:0000256" key="7">
    <source>
        <dbReference type="SAM" id="MobiDB-lite"/>
    </source>
</evidence>
<dbReference type="Proteomes" id="UP000749559">
    <property type="component" value="Unassembled WGS sequence"/>
</dbReference>
<dbReference type="OrthoDB" id="6249959at2759"/>
<dbReference type="AlphaFoldDB" id="A0A8J1TIF1"/>
<organism evidence="8 9">
    <name type="scientific">Owenia fusiformis</name>
    <name type="common">Polychaete worm</name>
    <dbReference type="NCBI Taxonomy" id="6347"/>
    <lineage>
        <taxon>Eukaryota</taxon>
        <taxon>Metazoa</taxon>
        <taxon>Spiralia</taxon>
        <taxon>Lophotrochozoa</taxon>
        <taxon>Annelida</taxon>
        <taxon>Polychaeta</taxon>
        <taxon>Sedentaria</taxon>
        <taxon>Canalipalpata</taxon>
        <taxon>Sabellida</taxon>
        <taxon>Oweniida</taxon>
        <taxon>Oweniidae</taxon>
        <taxon>Owenia</taxon>
    </lineage>
</organism>
<feature type="non-terminal residue" evidence="8">
    <location>
        <position position="1"/>
    </location>
</feature>
<dbReference type="SMART" id="SM00355">
    <property type="entry name" value="ZnF_C2H2"/>
    <property type="match status" value="2"/>
</dbReference>
<evidence type="ECO:0000256" key="4">
    <source>
        <dbReference type="ARBA" id="ARBA00022771"/>
    </source>
</evidence>
<evidence type="ECO:0000256" key="5">
    <source>
        <dbReference type="ARBA" id="ARBA00022833"/>
    </source>
</evidence>
<evidence type="ECO:0000256" key="3">
    <source>
        <dbReference type="ARBA" id="ARBA00022737"/>
    </source>
</evidence>
<keyword evidence="5" id="KW-0862">Zinc</keyword>
<keyword evidence="9" id="KW-1185">Reference proteome</keyword>
<evidence type="ECO:0000256" key="1">
    <source>
        <dbReference type="ARBA" id="ARBA00004123"/>
    </source>
</evidence>
<name>A0A8J1TIF1_OWEFU</name>
<dbReference type="InterPro" id="IPR050331">
    <property type="entry name" value="Zinc_finger"/>
</dbReference>
<dbReference type="FunFam" id="3.30.160.60:FF:000688">
    <property type="entry name" value="zinc finger protein 197 isoform X1"/>
    <property type="match status" value="1"/>
</dbReference>
<evidence type="ECO:0000256" key="6">
    <source>
        <dbReference type="ARBA" id="ARBA00023242"/>
    </source>
</evidence>
<keyword evidence="3" id="KW-0677">Repeat</keyword>